<evidence type="ECO:0000256" key="3">
    <source>
        <dbReference type="ARBA" id="ARBA00022833"/>
    </source>
</evidence>
<dbReference type="KEGG" id="kaf:KAFR_0D02320"/>
<dbReference type="GO" id="GO:0003712">
    <property type="term" value="F:transcription coregulator activity"/>
    <property type="evidence" value="ECO:0007669"/>
    <property type="project" value="TreeGrafter"/>
</dbReference>
<keyword evidence="4 5" id="KW-0440">LIM domain</keyword>
<dbReference type="GO" id="GO:0046872">
    <property type="term" value="F:metal ion binding"/>
    <property type="evidence" value="ECO:0007669"/>
    <property type="project" value="UniProtKB-KW"/>
</dbReference>
<feature type="domain" description="LIM zinc-binding" evidence="7">
    <location>
        <begin position="443"/>
        <end position="514"/>
    </location>
</feature>
<dbReference type="GO" id="GO:0005634">
    <property type="term" value="C:nucleus"/>
    <property type="evidence" value="ECO:0007669"/>
    <property type="project" value="TreeGrafter"/>
</dbReference>
<evidence type="ECO:0000256" key="5">
    <source>
        <dbReference type="PROSITE-ProRule" id="PRU00125"/>
    </source>
</evidence>
<name>H2AU29_KAZAF</name>
<dbReference type="CDD" id="cd08368">
    <property type="entry name" value="LIM"/>
    <property type="match status" value="1"/>
</dbReference>
<proteinExistence type="predicted"/>
<dbReference type="PANTHER" id="PTHR24205:SF16">
    <property type="entry name" value="GH01042P-RELATED"/>
    <property type="match status" value="1"/>
</dbReference>
<dbReference type="eggNOG" id="KOG1703">
    <property type="taxonomic scope" value="Eukaryota"/>
</dbReference>
<keyword evidence="3 5" id="KW-0862">Zinc</keyword>
<dbReference type="PROSITE" id="PS00478">
    <property type="entry name" value="LIM_DOMAIN_1"/>
    <property type="match status" value="1"/>
</dbReference>
<evidence type="ECO:0000256" key="1">
    <source>
        <dbReference type="ARBA" id="ARBA00022723"/>
    </source>
</evidence>
<dbReference type="OrthoDB" id="4066462at2759"/>
<dbReference type="STRING" id="1071382.H2AU29"/>
<dbReference type="Pfam" id="PF00412">
    <property type="entry name" value="LIM"/>
    <property type="match status" value="2"/>
</dbReference>
<reference evidence="8 9" key="1">
    <citation type="journal article" date="2011" name="Proc. Natl. Acad. Sci. U.S.A.">
        <title>Evolutionary erosion of yeast sex chromosomes by mating-type switching accidents.</title>
        <authorList>
            <person name="Gordon J.L."/>
            <person name="Armisen D."/>
            <person name="Proux-Wera E."/>
            <person name="Oheigeartaigh S.S."/>
            <person name="Byrne K.P."/>
            <person name="Wolfe K.H."/>
        </authorList>
    </citation>
    <scope>NUCLEOTIDE SEQUENCE [LARGE SCALE GENOMIC DNA]</scope>
    <source>
        <strain evidence="9">ATCC 22294 / BCRC 22015 / CBS 2517 / CECT 1963 / NBRC 1671 / NRRL Y-8276</strain>
    </source>
</reference>
<dbReference type="Proteomes" id="UP000005220">
    <property type="component" value="Chromosome 4"/>
</dbReference>
<dbReference type="AlphaFoldDB" id="H2AU29"/>
<dbReference type="PROSITE" id="PS50023">
    <property type="entry name" value="LIM_DOMAIN_2"/>
    <property type="match status" value="1"/>
</dbReference>
<keyword evidence="2" id="KW-0677">Repeat</keyword>
<keyword evidence="6" id="KW-0175">Coiled coil</keyword>
<dbReference type="GeneID" id="13885837"/>
<gene>
    <name evidence="8" type="primary">KAFR0D02320</name>
    <name evidence="8" type="ORF">KAFR_0D02320</name>
</gene>
<protein>
    <recommendedName>
        <fullName evidence="7">LIM zinc-binding domain-containing protein</fullName>
    </recommendedName>
</protein>
<dbReference type="InParanoid" id="H2AU29"/>
<sequence length="601" mass="68433">MPVYGSPFPKLKSEVRYKTVFERAGFDVNYEPPSTQLKKNKLNIASIHYDALLKSTKNKIRIKSQGNPNEFTFETDINPLEKSFLRLTQQDEAETPSVKSSVLETEIFNFEESPNTYSENTTPIFDSNEFSKDLDTPQNDDILAFEKYNTFQNSKFEQLTEEDTKSIKNDACSLANEFTFEAQTIESKALSSDQVRSLGPHDMEETSVSDNFEVQPISDSPESFIDNTFSSTIYFDANGSKSRHSSVVLSKEQSLDDEDVLQGVEDEKDNVSLVSSKTVDEKEALGQSTDEMESISLTSTASVDDKTITEANVSSQSYQDIETHSDNFISEDTEETRVESVLIEKEEKYEEVPTATSIQLHKLLEQLEDTKQSKRQELLKLSSGHMIAEKADATQDVEPLESKEFTSFKKSSCYLSGMPEELFAPQNEEIIEEPALKYETGEGPCRNCHQPIIPSIKIKEEKPVSASELSGQWHRKCFHCVEVGCNVQFNKNVSCYIIDDLPYCQYHYHKKNGSICKMCTNGIEGECLENDKFERFHTHCLTCFVCRETISNDYFIFNGNIPFCDKHDVNALVEHGIIEFDTTSDHQENKIHRRRTRIIGY</sequence>
<evidence type="ECO:0000259" key="7">
    <source>
        <dbReference type="PROSITE" id="PS50023"/>
    </source>
</evidence>
<evidence type="ECO:0000256" key="4">
    <source>
        <dbReference type="ARBA" id="ARBA00023038"/>
    </source>
</evidence>
<evidence type="ECO:0000256" key="6">
    <source>
        <dbReference type="SAM" id="Coils"/>
    </source>
</evidence>
<keyword evidence="1 5" id="KW-0479">Metal-binding</keyword>
<evidence type="ECO:0000313" key="9">
    <source>
        <dbReference type="Proteomes" id="UP000005220"/>
    </source>
</evidence>
<dbReference type="PANTHER" id="PTHR24205">
    <property type="entry name" value="FOUR AND A HALF LIM DOMAINS PROTEIN"/>
    <property type="match status" value="1"/>
</dbReference>
<keyword evidence="9" id="KW-1185">Reference proteome</keyword>
<organism evidence="8 9">
    <name type="scientific">Kazachstania africana (strain ATCC 22294 / BCRC 22015 / CBS 2517 / CECT 1963 / NBRC 1671 / NRRL Y-8276)</name>
    <name type="common">Yeast</name>
    <name type="synonym">Kluyveromyces africanus</name>
    <dbReference type="NCBI Taxonomy" id="1071382"/>
    <lineage>
        <taxon>Eukaryota</taxon>
        <taxon>Fungi</taxon>
        <taxon>Dikarya</taxon>
        <taxon>Ascomycota</taxon>
        <taxon>Saccharomycotina</taxon>
        <taxon>Saccharomycetes</taxon>
        <taxon>Saccharomycetales</taxon>
        <taxon>Saccharomycetaceae</taxon>
        <taxon>Kazachstania</taxon>
    </lineage>
</organism>
<dbReference type="GO" id="GO:0030695">
    <property type="term" value="F:GTPase regulator activity"/>
    <property type="evidence" value="ECO:0007669"/>
    <property type="project" value="UniProtKB-ARBA"/>
</dbReference>
<accession>H2AU29</accession>
<dbReference type="EMBL" id="HE650824">
    <property type="protein sequence ID" value="CCF57879.1"/>
    <property type="molecule type" value="Genomic_DNA"/>
</dbReference>
<dbReference type="SMART" id="SM00132">
    <property type="entry name" value="LIM"/>
    <property type="match status" value="2"/>
</dbReference>
<evidence type="ECO:0000256" key="2">
    <source>
        <dbReference type="ARBA" id="ARBA00022737"/>
    </source>
</evidence>
<dbReference type="Gene3D" id="2.10.110.10">
    <property type="entry name" value="Cysteine Rich Protein"/>
    <property type="match status" value="2"/>
</dbReference>
<dbReference type="SUPFAM" id="SSF57716">
    <property type="entry name" value="Glucocorticoid receptor-like (DNA-binding domain)"/>
    <property type="match status" value="1"/>
</dbReference>
<dbReference type="InterPro" id="IPR001781">
    <property type="entry name" value="Znf_LIM"/>
</dbReference>
<dbReference type="RefSeq" id="XP_003957014.1">
    <property type="nucleotide sequence ID" value="XM_003956965.1"/>
</dbReference>
<evidence type="ECO:0000313" key="8">
    <source>
        <dbReference type="EMBL" id="CCF57879.1"/>
    </source>
</evidence>
<feature type="coiled-coil region" evidence="6">
    <location>
        <begin position="357"/>
        <end position="384"/>
    </location>
</feature>
<dbReference type="HOGENOM" id="CLU_504393_0_0_1"/>